<name>A0AAW5P0B7_9BACE</name>
<proteinExistence type="predicted"/>
<comment type="caution">
    <text evidence="1">The sequence shown here is derived from an EMBL/GenBank/DDBJ whole genome shotgun (WGS) entry which is preliminary data.</text>
</comment>
<protein>
    <submittedName>
        <fullName evidence="1">Uncharacterized protein</fullName>
    </submittedName>
</protein>
<reference evidence="1" key="1">
    <citation type="submission" date="2022-08" db="EMBL/GenBank/DDBJ databases">
        <title>Genome Sequencing of Bacteroides fragilis Group Isolates with Nanopore Technology.</title>
        <authorList>
            <person name="Tisza M.J."/>
            <person name="Smith D."/>
            <person name="Dekker J.P."/>
        </authorList>
    </citation>
    <scope>NUCLEOTIDE SEQUENCE</scope>
    <source>
        <strain evidence="1">BFG-351</strain>
    </source>
</reference>
<evidence type="ECO:0000313" key="2">
    <source>
        <dbReference type="Proteomes" id="UP001204548"/>
    </source>
</evidence>
<dbReference type="EMBL" id="JANUTS010000001">
    <property type="protein sequence ID" value="MCS2793807.1"/>
    <property type="molecule type" value="Genomic_DNA"/>
</dbReference>
<accession>A0AAW5P0B7</accession>
<evidence type="ECO:0000313" key="1">
    <source>
        <dbReference type="EMBL" id="MCS2793807.1"/>
    </source>
</evidence>
<organism evidence="1 2">
    <name type="scientific">Bacteroides faecis</name>
    <dbReference type="NCBI Taxonomy" id="674529"/>
    <lineage>
        <taxon>Bacteria</taxon>
        <taxon>Pseudomonadati</taxon>
        <taxon>Bacteroidota</taxon>
        <taxon>Bacteroidia</taxon>
        <taxon>Bacteroidales</taxon>
        <taxon>Bacteroidaceae</taxon>
        <taxon>Bacteroides</taxon>
    </lineage>
</organism>
<dbReference type="AlphaFoldDB" id="A0AAW5P0B7"/>
<gene>
    <name evidence="1" type="ORF">NXW97_17685</name>
</gene>
<sequence length="125" mass="14016">MIDNRIFTIAAKNGWDVSVRLKGLNLCFDFQRKTLSGVPFSFTAEIADGRMESLVSEIVSFVDAIEPNICAKEWMIRSGAVAANRYLQAVADMEDIRTEAWLLACELSETISGMPLWVANPKQWN</sequence>
<dbReference type="Proteomes" id="UP001204548">
    <property type="component" value="Unassembled WGS sequence"/>
</dbReference>